<dbReference type="RefSeq" id="WP_244681848.1">
    <property type="nucleotide sequence ID" value="NZ_JALIRM010000008.1"/>
</dbReference>
<dbReference type="InterPro" id="IPR000182">
    <property type="entry name" value="GNAT_dom"/>
</dbReference>
<sequence>MDKIEIRPIHNDGELGQLYELWGKVFPEDKSFFQERLEIEDDYNYKSTWIANVNGEIAAAVQIFPYYINYEGVILKVGGIGNVATLPEFRGRGLTHTILKRQIKWMEDNDFDLSLLFAGINPFYEKLGWHTIPTHYKVLRKIPEIPENQYTISPCVESDFEEIKALYDKFSKNFVGTRIRSSSYFEAQIKRTSNLLMAKNHDKISAYLSYRLYGNKIIINECCYLEGHENAVLSLLNKINHYDGIRIDLPSNHILSGYFQNWGAEEVAETSGMWKVINYHGLMNKLRPVFIKRTESEAVNYTILLQCGESDEVLFTKKEGIVEMIKPTDSFAYNELIKLNESTFITMLLEGSKENKLFPKVNYLFCGTDSF</sequence>
<reference evidence="2 3" key="1">
    <citation type="submission" date="2023-07" db="EMBL/GenBank/DDBJ databases">
        <title>Genomic Encyclopedia of Type Strains, Phase IV (KMG-IV): sequencing the most valuable type-strain genomes for metagenomic binning, comparative biology and taxonomic classification.</title>
        <authorList>
            <person name="Goeker M."/>
        </authorList>
    </citation>
    <scope>NUCLEOTIDE SEQUENCE [LARGE SCALE GENOMIC DNA]</scope>
    <source>
        <strain evidence="2 3">DSM 27848</strain>
    </source>
</reference>
<accession>A0ABU0D442</accession>
<proteinExistence type="predicted"/>
<dbReference type="Pfam" id="PF13527">
    <property type="entry name" value="Acetyltransf_9"/>
    <property type="match status" value="1"/>
</dbReference>
<dbReference type="CDD" id="cd04301">
    <property type="entry name" value="NAT_SF"/>
    <property type="match status" value="1"/>
</dbReference>
<dbReference type="EMBL" id="JAUSUO010000004">
    <property type="protein sequence ID" value="MDQ0343156.1"/>
    <property type="molecule type" value="Genomic_DNA"/>
</dbReference>
<comment type="caution">
    <text evidence="2">The sequence shown here is derived from an EMBL/GenBank/DDBJ whole genome shotgun (WGS) entry which is preliminary data.</text>
</comment>
<keyword evidence="3" id="KW-1185">Reference proteome</keyword>
<dbReference type="PANTHER" id="PTHR37817">
    <property type="entry name" value="N-ACETYLTRANSFERASE EIS"/>
    <property type="match status" value="1"/>
</dbReference>
<dbReference type="InterPro" id="IPR051554">
    <property type="entry name" value="Acetyltransferase_Eis"/>
</dbReference>
<organism evidence="2 3">
    <name type="scientific">Lederbergia wuyishanensis</name>
    <dbReference type="NCBI Taxonomy" id="1347903"/>
    <lineage>
        <taxon>Bacteria</taxon>
        <taxon>Bacillati</taxon>
        <taxon>Bacillota</taxon>
        <taxon>Bacilli</taxon>
        <taxon>Bacillales</taxon>
        <taxon>Bacillaceae</taxon>
        <taxon>Lederbergia</taxon>
    </lineage>
</organism>
<protein>
    <submittedName>
        <fullName evidence="2">Acetyltransferase</fullName>
    </submittedName>
</protein>
<dbReference type="PROSITE" id="PS51186">
    <property type="entry name" value="GNAT"/>
    <property type="match status" value="1"/>
</dbReference>
<evidence type="ECO:0000259" key="1">
    <source>
        <dbReference type="PROSITE" id="PS51186"/>
    </source>
</evidence>
<dbReference type="PANTHER" id="PTHR37817:SF1">
    <property type="entry name" value="N-ACETYLTRANSFERASE EIS"/>
    <property type="match status" value="1"/>
</dbReference>
<dbReference type="Gene3D" id="3.40.630.30">
    <property type="match status" value="2"/>
</dbReference>
<dbReference type="InterPro" id="IPR016181">
    <property type="entry name" value="Acyl_CoA_acyltransferase"/>
</dbReference>
<evidence type="ECO:0000313" key="3">
    <source>
        <dbReference type="Proteomes" id="UP001232343"/>
    </source>
</evidence>
<evidence type="ECO:0000313" key="2">
    <source>
        <dbReference type="EMBL" id="MDQ0343156.1"/>
    </source>
</evidence>
<gene>
    <name evidence="2" type="ORF">J2S14_001970</name>
</gene>
<dbReference type="Proteomes" id="UP001232343">
    <property type="component" value="Unassembled WGS sequence"/>
</dbReference>
<dbReference type="SUPFAM" id="SSF55729">
    <property type="entry name" value="Acyl-CoA N-acyltransferases (Nat)"/>
    <property type="match status" value="1"/>
</dbReference>
<feature type="domain" description="N-acetyltransferase" evidence="1">
    <location>
        <begin position="4"/>
        <end position="152"/>
    </location>
</feature>
<name>A0ABU0D442_9BACI</name>